<proteinExistence type="predicted"/>
<gene>
    <name evidence="2" type="ORF">DBO86_23715</name>
</gene>
<reference evidence="2 3" key="1">
    <citation type="submission" date="2018-04" db="EMBL/GenBank/DDBJ databases">
        <title>Pseudomonas sp. nov., isolated from mangrove soil.</title>
        <authorList>
            <person name="Chen C."/>
        </authorList>
    </citation>
    <scope>NUCLEOTIDE SEQUENCE [LARGE SCALE GENOMIC DNA]</scope>
    <source>
        <strain evidence="2 3">JCM 14246</strain>
    </source>
</reference>
<comment type="caution">
    <text evidence="2">The sequence shown here is derived from an EMBL/GenBank/DDBJ whole genome shotgun (WGS) entry which is preliminary data.</text>
</comment>
<evidence type="ECO:0000313" key="3">
    <source>
        <dbReference type="Proteomes" id="UP000244052"/>
    </source>
</evidence>
<evidence type="ECO:0000313" key="2">
    <source>
        <dbReference type="EMBL" id="PTU76711.1"/>
    </source>
</evidence>
<sequence>MAAAPAGAGKEAAGQDRPGARTPGAWRIRLVPRVCPPFRREPRCCAKWRQARRGTQGMVVPCQVPQRRMAPFAAQPEGPGQFLRGALLLDGSFGAPNFASRA</sequence>
<name>A0A2T5PGA4_ECTOL</name>
<evidence type="ECO:0000256" key="1">
    <source>
        <dbReference type="SAM" id="MobiDB-lite"/>
    </source>
</evidence>
<keyword evidence="3" id="KW-1185">Reference proteome</keyword>
<dbReference type="AlphaFoldDB" id="A0A2T5PGA4"/>
<accession>A0A2T5PGA4</accession>
<dbReference type="EMBL" id="QASO01000130">
    <property type="protein sequence ID" value="PTU76711.1"/>
    <property type="molecule type" value="Genomic_DNA"/>
</dbReference>
<dbReference type="Proteomes" id="UP000244052">
    <property type="component" value="Unassembled WGS sequence"/>
</dbReference>
<feature type="region of interest" description="Disordered" evidence="1">
    <location>
        <begin position="1"/>
        <end position="24"/>
    </location>
</feature>
<protein>
    <submittedName>
        <fullName evidence="2">Uncharacterized protein</fullName>
    </submittedName>
</protein>
<feature type="compositionally biased region" description="Low complexity" evidence="1">
    <location>
        <begin position="1"/>
        <end position="12"/>
    </location>
</feature>
<organism evidence="2 3">
    <name type="scientific">Ectopseudomonas oleovorans</name>
    <name type="common">Pseudomonas oleovorans</name>
    <dbReference type="NCBI Taxonomy" id="301"/>
    <lineage>
        <taxon>Bacteria</taxon>
        <taxon>Pseudomonadati</taxon>
        <taxon>Pseudomonadota</taxon>
        <taxon>Gammaproteobacteria</taxon>
        <taxon>Pseudomonadales</taxon>
        <taxon>Pseudomonadaceae</taxon>
        <taxon>Ectopseudomonas</taxon>
    </lineage>
</organism>